<protein>
    <recommendedName>
        <fullName evidence="2">SRR1-like domain-containing protein</fullName>
    </recommendedName>
</protein>
<evidence type="ECO:0000259" key="2">
    <source>
        <dbReference type="Pfam" id="PF07985"/>
    </source>
</evidence>
<dbReference type="GO" id="GO:0005634">
    <property type="term" value="C:nucleus"/>
    <property type="evidence" value="ECO:0007669"/>
    <property type="project" value="TreeGrafter"/>
</dbReference>
<dbReference type="EMBL" id="ML003162">
    <property type="protein sequence ID" value="RKP34538.1"/>
    <property type="molecule type" value="Genomic_DNA"/>
</dbReference>
<name>A0A4P9ZN46_9FUNG</name>
<dbReference type="Proteomes" id="UP000268162">
    <property type="component" value="Unassembled WGS sequence"/>
</dbReference>
<dbReference type="InterPro" id="IPR040044">
    <property type="entry name" value="SRR1L"/>
</dbReference>
<dbReference type="Pfam" id="PF07985">
    <property type="entry name" value="SRR1"/>
    <property type="match status" value="1"/>
</dbReference>
<gene>
    <name evidence="3" type="ORF">BJ085DRAFT_21283</name>
</gene>
<evidence type="ECO:0000313" key="4">
    <source>
        <dbReference type="Proteomes" id="UP000268162"/>
    </source>
</evidence>
<evidence type="ECO:0000256" key="1">
    <source>
        <dbReference type="ARBA" id="ARBA00009856"/>
    </source>
</evidence>
<feature type="domain" description="SRR1-like" evidence="2">
    <location>
        <begin position="2"/>
        <end position="126"/>
    </location>
</feature>
<evidence type="ECO:0000313" key="3">
    <source>
        <dbReference type="EMBL" id="RKP34538.1"/>
    </source>
</evidence>
<dbReference type="GO" id="GO:0005737">
    <property type="term" value="C:cytoplasm"/>
    <property type="evidence" value="ECO:0007669"/>
    <property type="project" value="TreeGrafter"/>
</dbReference>
<dbReference type="InterPro" id="IPR012942">
    <property type="entry name" value="SRR1-like"/>
</dbReference>
<proteinExistence type="inferred from homology"/>
<dbReference type="PANTHER" id="PTHR28626:SF3">
    <property type="entry name" value="SRR1-LIKE PROTEIN"/>
    <property type="match status" value="1"/>
</dbReference>
<dbReference type="AlphaFoldDB" id="A0A4P9ZN46"/>
<accession>A0A4P9ZN46</accession>
<dbReference type="PANTHER" id="PTHR28626">
    <property type="entry name" value="SRR1-LIKE PROTEIN"/>
    <property type="match status" value="1"/>
</dbReference>
<keyword evidence="4" id="KW-1185">Reference proteome</keyword>
<feature type="non-terminal residue" evidence="3">
    <location>
        <position position="1"/>
    </location>
</feature>
<reference evidence="4" key="1">
    <citation type="journal article" date="2018" name="Nat. Microbiol.">
        <title>Leveraging single-cell genomics to expand the fungal tree of life.</title>
        <authorList>
            <person name="Ahrendt S.R."/>
            <person name="Quandt C.A."/>
            <person name="Ciobanu D."/>
            <person name="Clum A."/>
            <person name="Salamov A."/>
            <person name="Andreopoulos B."/>
            <person name="Cheng J.F."/>
            <person name="Woyke T."/>
            <person name="Pelin A."/>
            <person name="Henrissat B."/>
            <person name="Reynolds N.K."/>
            <person name="Benny G.L."/>
            <person name="Smith M.E."/>
            <person name="James T.Y."/>
            <person name="Grigoriev I.V."/>
        </authorList>
    </citation>
    <scope>NUCLEOTIDE SEQUENCE [LARGE SCALE GENOMIC DNA]</scope>
    <source>
        <strain evidence="4">RSA 468</strain>
    </source>
</reference>
<organism evidence="3 4">
    <name type="scientific">Dimargaris cristalligena</name>
    <dbReference type="NCBI Taxonomy" id="215637"/>
    <lineage>
        <taxon>Eukaryota</taxon>
        <taxon>Fungi</taxon>
        <taxon>Fungi incertae sedis</taxon>
        <taxon>Zoopagomycota</taxon>
        <taxon>Kickxellomycotina</taxon>
        <taxon>Dimargaritomycetes</taxon>
        <taxon>Dimargaritales</taxon>
        <taxon>Dimargaritaceae</taxon>
        <taxon>Dimargaris</taxon>
    </lineage>
</organism>
<sequence>DIICFGIGSLWSSKDSQLQMALLRHLETLAKIQGSVSAFDPVFTNIEKAAIKSYGYSVITENNVRVFRFSVQLGGIKRPTNRLTLFYMPHCEGFMYHNLLEANLVDDKWEHVAFIGNNLQRYIDRYS</sequence>
<comment type="similarity">
    <text evidence="1">Belongs to the SRR1 family.</text>
</comment>